<evidence type="ECO:0000313" key="1">
    <source>
        <dbReference type="EMBL" id="KAJ7566083.1"/>
    </source>
</evidence>
<accession>A0ACC2EHP5</accession>
<dbReference type="Proteomes" id="UP001162992">
    <property type="component" value="Chromosome 2"/>
</dbReference>
<name>A0ACC2EHP5_DIPCM</name>
<keyword evidence="2" id="KW-1185">Reference proteome</keyword>
<sequence length="623" mass="68143">MCGTLVNRLQGLQSAYKASYPSSKSSSWEMFNIYIRTFYSLLAVLALASSPGLSLTPDGQALLAFKYNLNDTGGMLSSWNETDVDPCQWTGVECDDVTRRVKFLNLPYRRLSGTIAPEIAKLDKLRRLALHSNFFYGIIPPQLGSCLELKALYLRNNFLSGPIPSELGRLSNLVILDISVNSLTGSVPASLGNLTKLVFLNVSTNSLVGEIPSNGVLQNFTRSSFAKNAGLCGPQINLSCPGQLFPPVSGPIPVPCTGGSKEASKNSNDLLMSALGTVGISLFVALMCFWGFFLYNKFGSKQCLAQVISESTRLVLFHGDLPYTSKEILRKIDQLDNTDIVGSGGFGTVYRLVMDDGNIFAVKKIGKGGVGSERLFERELEILGTIKHRNLVNLRGYCNAPSARLLIYDYLSKGSLDELVHDLEPHEASLSWAARLKIAIGAARGLAYLHHDCCPRIIHRDIKSSNILLDNNLEPHVSDFGLAKLLEEDESHVTTIVAGTFGYLAPEYMQSGRATEKGDVYSYGVVLLELISGKRPTDPSFVAKGLNVVGWVSTLMSENRTKEIFDPKCESGQKECMEAVLQIAASCIRPNAEERPTMDKVVKLLEAEIMSPCPTDFYESNSD</sequence>
<reference evidence="2" key="1">
    <citation type="journal article" date="2024" name="Proc. Natl. Acad. Sci. U.S.A.">
        <title>Extraordinary preservation of gene collinearity over three hundred million years revealed in homosporous lycophytes.</title>
        <authorList>
            <person name="Li C."/>
            <person name="Wickell D."/>
            <person name="Kuo L.Y."/>
            <person name="Chen X."/>
            <person name="Nie B."/>
            <person name="Liao X."/>
            <person name="Peng D."/>
            <person name="Ji J."/>
            <person name="Jenkins J."/>
            <person name="Williams M."/>
            <person name="Shu S."/>
            <person name="Plott C."/>
            <person name="Barry K."/>
            <person name="Rajasekar S."/>
            <person name="Grimwood J."/>
            <person name="Han X."/>
            <person name="Sun S."/>
            <person name="Hou Z."/>
            <person name="He W."/>
            <person name="Dai G."/>
            <person name="Sun C."/>
            <person name="Schmutz J."/>
            <person name="Leebens-Mack J.H."/>
            <person name="Li F.W."/>
            <person name="Wang L."/>
        </authorList>
    </citation>
    <scope>NUCLEOTIDE SEQUENCE [LARGE SCALE GENOMIC DNA]</scope>
    <source>
        <strain evidence="2">cv. PW_Plant_1</strain>
    </source>
</reference>
<organism evidence="1 2">
    <name type="scientific">Diphasiastrum complanatum</name>
    <name type="common">Issler's clubmoss</name>
    <name type="synonym">Lycopodium complanatum</name>
    <dbReference type="NCBI Taxonomy" id="34168"/>
    <lineage>
        <taxon>Eukaryota</taxon>
        <taxon>Viridiplantae</taxon>
        <taxon>Streptophyta</taxon>
        <taxon>Embryophyta</taxon>
        <taxon>Tracheophyta</taxon>
        <taxon>Lycopodiopsida</taxon>
        <taxon>Lycopodiales</taxon>
        <taxon>Lycopodiaceae</taxon>
        <taxon>Lycopodioideae</taxon>
        <taxon>Diphasiastrum</taxon>
    </lineage>
</organism>
<protein>
    <submittedName>
        <fullName evidence="1">Uncharacterized protein</fullName>
    </submittedName>
</protein>
<evidence type="ECO:0000313" key="2">
    <source>
        <dbReference type="Proteomes" id="UP001162992"/>
    </source>
</evidence>
<dbReference type="EMBL" id="CM055093">
    <property type="protein sequence ID" value="KAJ7566083.1"/>
    <property type="molecule type" value="Genomic_DNA"/>
</dbReference>
<proteinExistence type="predicted"/>
<gene>
    <name evidence="1" type="ORF">O6H91_02G087300</name>
</gene>
<comment type="caution">
    <text evidence="1">The sequence shown here is derived from an EMBL/GenBank/DDBJ whole genome shotgun (WGS) entry which is preliminary data.</text>
</comment>